<dbReference type="Pfam" id="PF00583">
    <property type="entry name" value="Acetyltransf_1"/>
    <property type="match status" value="1"/>
</dbReference>
<protein>
    <submittedName>
        <fullName evidence="4">GNAT family acetyltransferase YjcF</fullName>
    </submittedName>
</protein>
<dbReference type="GO" id="GO:0016747">
    <property type="term" value="F:acyltransferase activity, transferring groups other than amino-acyl groups"/>
    <property type="evidence" value="ECO:0007669"/>
    <property type="project" value="InterPro"/>
</dbReference>
<sequence>MKKTSNKSASLTQPTPNVRSKAHYQVKQVRWDSSEAVAIRQVRIAVFVEEQNVPREEEFDAIDPHAYHVVAYDANGQPCGTGRLYPDPFHPEWARIGRMAVLRGARGTGCGAAVMRALLAEAWKQGFRTVVLSAQVHAIGFYQRFGFVPYGAHYLDVNIPHQSMKLVMTHKPDEA</sequence>
<keyword evidence="1 4" id="KW-0808">Transferase</keyword>
<dbReference type="InterPro" id="IPR016181">
    <property type="entry name" value="Acyl_CoA_acyltransferase"/>
</dbReference>
<dbReference type="SUPFAM" id="SSF55729">
    <property type="entry name" value="Acyl-CoA N-acyltransferases (Nat)"/>
    <property type="match status" value="1"/>
</dbReference>
<reference evidence="4 5" key="1">
    <citation type="submission" date="2018-05" db="EMBL/GenBank/DDBJ databases">
        <title>A metagenomic window into the 2 km-deep terrestrial subsurface aquifer revealed taxonomically and functionally diverse microbial community comprising novel uncultured bacterial lineages.</title>
        <authorList>
            <person name="Kadnikov V.V."/>
            <person name="Mardanov A.V."/>
            <person name="Beletsky A.V."/>
            <person name="Banks D."/>
            <person name="Pimenov N.V."/>
            <person name="Frank Y.A."/>
            <person name="Karnachuk O.V."/>
            <person name="Ravin N.V."/>
        </authorList>
    </citation>
    <scope>NUCLEOTIDE SEQUENCE [LARGE SCALE GENOMIC DNA]</scope>
    <source>
        <strain evidence="4">BY</strain>
    </source>
</reference>
<dbReference type="Proteomes" id="UP000262583">
    <property type="component" value="Chromosome"/>
</dbReference>
<gene>
    <name evidence="4" type="ORF">BRCON_1817</name>
</gene>
<dbReference type="InterPro" id="IPR050832">
    <property type="entry name" value="Bact_Acetyltransf"/>
</dbReference>
<accession>A0A2Z4Y5Z2</accession>
<feature type="domain" description="N-acetyltransferase" evidence="3">
    <location>
        <begin position="24"/>
        <end position="173"/>
    </location>
</feature>
<keyword evidence="2" id="KW-0012">Acyltransferase</keyword>
<evidence type="ECO:0000256" key="2">
    <source>
        <dbReference type="ARBA" id="ARBA00023315"/>
    </source>
</evidence>
<evidence type="ECO:0000256" key="1">
    <source>
        <dbReference type="ARBA" id="ARBA00022679"/>
    </source>
</evidence>
<name>A0A2Z4Y5Z2_SUMC1</name>
<dbReference type="InterPro" id="IPR000182">
    <property type="entry name" value="GNAT_dom"/>
</dbReference>
<dbReference type="AlphaFoldDB" id="A0A2Z4Y5Z2"/>
<dbReference type="CDD" id="cd04301">
    <property type="entry name" value="NAT_SF"/>
    <property type="match status" value="1"/>
</dbReference>
<proteinExistence type="predicted"/>
<evidence type="ECO:0000313" key="5">
    <source>
        <dbReference type="Proteomes" id="UP000262583"/>
    </source>
</evidence>
<dbReference type="PANTHER" id="PTHR43877">
    <property type="entry name" value="AMINOALKYLPHOSPHONATE N-ACETYLTRANSFERASE-RELATED-RELATED"/>
    <property type="match status" value="1"/>
</dbReference>
<dbReference type="KEGG" id="schv:BRCON_1817"/>
<dbReference type="EMBL" id="CP030759">
    <property type="protein sequence ID" value="AXA36594.1"/>
    <property type="molecule type" value="Genomic_DNA"/>
</dbReference>
<evidence type="ECO:0000313" key="4">
    <source>
        <dbReference type="EMBL" id="AXA36594.1"/>
    </source>
</evidence>
<dbReference type="PROSITE" id="PS51186">
    <property type="entry name" value="GNAT"/>
    <property type="match status" value="1"/>
</dbReference>
<evidence type="ECO:0000259" key="3">
    <source>
        <dbReference type="PROSITE" id="PS51186"/>
    </source>
</evidence>
<organism evidence="4 5">
    <name type="scientific">Sumerlaea chitinivorans</name>
    <dbReference type="NCBI Taxonomy" id="2250252"/>
    <lineage>
        <taxon>Bacteria</taxon>
        <taxon>Candidatus Sumerlaeota</taxon>
        <taxon>Candidatus Sumerlaeia</taxon>
        <taxon>Candidatus Sumerlaeales</taxon>
        <taxon>Candidatus Sumerlaeaceae</taxon>
        <taxon>Candidatus Sumerlaea</taxon>
    </lineage>
</organism>
<dbReference type="Gene3D" id="3.40.630.30">
    <property type="match status" value="1"/>
</dbReference>